<dbReference type="OrthoDB" id="5378975at2759"/>
<comment type="caution">
    <text evidence="2">The sequence shown here is derived from an EMBL/GenBank/DDBJ whole genome shotgun (WGS) entry which is preliminary data.</text>
</comment>
<accession>A0A9P4N873</accession>
<evidence type="ECO:0000256" key="1">
    <source>
        <dbReference type="SAM" id="MobiDB-lite"/>
    </source>
</evidence>
<organism evidence="2 3">
    <name type="scientific">Lojkania enalia</name>
    <dbReference type="NCBI Taxonomy" id="147567"/>
    <lineage>
        <taxon>Eukaryota</taxon>
        <taxon>Fungi</taxon>
        <taxon>Dikarya</taxon>
        <taxon>Ascomycota</taxon>
        <taxon>Pezizomycotina</taxon>
        <taxon>Dothideomycetes</taxon>
        <taxon>Pleosporomycetidae</taxon>
        <taxon>Pleosporales</taxon>
        <taxon>Pleosporales incertae sedis</taxon>
        <taxon>Lojkania</taxon>
    </lineage>
</organism>
<sequence>MTRVERVDDQPSYGEVPGTDAYNKRMQDAVPDEVEVVPEGLRSRSTSRVCAEDRVYTPGGSLIPKTVVEKVDPDTPSYGEVPGTHAHELRAADAVPDVILKAPEPPKKKTEGM</sequence>
<keyword evidence="3" id="KW-1185">Reference proteome</keyword>
<evidence type="ECO:0000313" key="2">
    <source>
        <dbReference type="EMBL" id="KAF2268334.1"/>
    </source>
</evidence>
<reference evidence="3" key="1">
    <citation type="journal article" date="2020" name="Stud. Mycol.">
        <title>101 Dothideomycetes genomes: A test case for predicting lifestyles and emergence of pathogens.</title>
        <authorList>
            <person name="Haridas S."/>
            <person name="Albert R."/>
            <person name="Binder M."/>
            <person name="Bloem J."/>
            <person name="LaButti K."/>
            <person name="Salamov A."/>
            <person name="Andreopoulos B."/>
            <person name="Baker S."/>
            <person name="Barry K."/>
            <person name="Bills G."/>
            <person name="Bluhm B."/>
            <person name="Cannon C."/>
            <person name="Castanera R."/>
            <person name="Culley D."/>
            <person name="Daum C."/>
            <person name="Ezra D."/>
            <person name="Gonzalez J."/>
            <person name="Henrissat B."/>
            <person name="Kuo A."/>
            <person name="Liang C."/>
            <person name="Lipzen A."/>
            <person name="Lutzoni F."/>
            <person name="Magnuson J."/>
            <person name="Mondo S."/>
            <person name="Nolan M."/>
            <person name="Ohm R."/>
            <person name="Pangilinan J."/>
            <person name="Park H.-J."/>
            <person name="Ramirez L."/>
            <person name="Alfaro M."/>
            <person name="Sun H."/>
            <person name="Tritt A."/>
            <person name="Yoshinaga Y."/>
            <person name="Zwiers L.-H."/>
            <person name="Turgeon B."/>
            <person name="Goodwin S."/>
            <person name="Spatafora J."/>
            <person name="Crous P."/>
            <person name="Grigoriev I."/>
        </authorList>
    </citation>
    <scope>NUCLEOTIDE SEQUENCE [LARGE SCALE GENOMIC DNA]</scope>
    <source>
        <strain evidence="3">CBS 304.66</strain>
    </source>
</reference>
<feature type="region of interest" description="Disordered" evidence="1">
    <location>
        <begin position="1"/>
        <end position="26"/>
    </location>
</feature>
<evidence type="ECO:0000313" key="3">
    <source>
        <dbReference type="Proteomes" id="UP000800093"/>
    </source>
</evidence>
<protein>
    <submittedName>
        <fullName evidence="2">Uncharacterized protein</fullName>
    </submittedName>
</protein>
<gene>
    <name evidence="2" type="ORF">CC78DRAFT_21328</name>
</gene>
<dbReference type="AlphaFoldDB" id="A0A9P4N873"/>
<name>A0A9P4N873_9PLEO</name>
<proteinExistence type="predicted"/>
<dbReference type="Proteomes" id="UP000800093">
    <property type="component" value="Unassembled WGS sequence"/>
</dbReference>
<dbReference type="EMBL" id="ML986587">
    <property type="protein sequence ID" value="KAF2268334.1"/>
    <property type="molecule type" value="Genomic_DNA"/>
</dbReference>